<dbReference type="Pfam" id="PF13480">
    <property type="entry name" value="Acetyltransf_6"/>
    <property type="match status" value="1"/>
</dbReference>
<evidence type="ECO:0000259" key="1">
    <source>
        <dbReference type="Pfam" id="PF13480"/>
    </source>
</evidence>
<organism evidence="2 3">
    <name type="scientific">Pseudolabrys taiwanensis</name>
    <dbReference type="NCBI Taxonomy" id="331696"/>
    <lineage>
        <taxon>Bacteria</taxon>
        <taxon>Pseudomonadati</taxon>
        <taxon>Pseudomonadota</taxon>
        <taxon>Alphaproteobacteria</taxon>
        <taxon>Hyphomicrobiales</taxon>
        <taxon>Xanthobacteraceae</taxon>
        <taxon>Pseudolabrys</taxon>
    </lineage>
</organism>
<dbReference type="OrthoDB" id="8193702at2"/>
<evidence type="ECO:0000313" key="3">
    <source>
        <dbReference type="Proteomes" id="UP000254889"/>
    </source>
</evidence>
<keyword evidence="3" id="KW-1185">Reference proteome</keyword>
<evidence type="ECO:0000313" key="2">
    <source>
        <dbReference type="EMBL" id="AXK80219.1"/>
    </source>
</evidence>
<reference evidence="2 3" key="1">
    <citation type="submission" date="2018-07" db="EMBL/GenBank/DDBJ databases">
        <authorList>
            <person name="Quirk P.G."/>
            <person name="Krulwich T.A."/>
        </authorList>
    </citation>
    <scope>NUCLEOTIDE SEQUENCE [LARGE SCALE GENOMIC DNA]</scope>
    <source>
        <strain evidence="2 3">CC-BB4</strain>
    </source>
</reference>
<dbReference type="InterPro" id="IPR016181">
    <property type="entry name" value="Acyl_CoA_acyltransferase"/>
</dbReference>
<name>A0A345ZTH2_9HYPH</name>
<feature type="domain" description="BioF2-like acetyltransferase" evidence="1">
    <location>
        <begin position="195"/>
        <end position="343"/>
    </location>
</feature>
<dbReference type="AlphaFoldDB" id="A0A345ZTH2"/>
<proteinExistence type="predicted"/>
<dbReference type="SUPFAM" id="SSF55729">
    <property type="entry name" value="Acyl-CoA N-acyltransferases (Nat)"/>
    <property type="match status" value="1"/>
</dbReference>
<protein>
    <submittedName>
        <fullName evidence="2">GNAT family N-acetyltransferase</fullName>
    </submittedName>
</protein>
<sequence>MDTMNVVAMRIPPAEDRFLPVRDLDVSRVTVFETFEAAEPAWRALECGDRLRTPYQRYDFLRAWQAHVGTAEGVAPLIVAGFNADDAPLFLLPLGIRRLGGLRVAEFLGGKHANFNMGLWRRELAGRVGAPELKRVIRQLRGHADLLVLMNQPLTWTGATNPLALLPYQRSANFGFSGSLTPDFDALLRARTNANARKKMRKKERALAELGTVHFGRVECPNEIRRVLDAFFKQKSARMRAIGVSDVFAEPGVRRFIEAATTERLDDGEPVIELYALSVDNIIVATMGGIVGGGRFCAMFNSILPGRYAVESPGEQLIVNLVRQCCERGLETFDLGIGESRYKNLFCEDAEPLFDNYLPLTPAGTLLAFAFRGSAVVKRVVKQQPMLWSLVGRARRLRARLKPQI</sequence>
<dbReference type="EMBL" id="CP031417">
    <property type="protein sequence ID" value="AXK80219.1"/>
    <property type="molecule type" value="Genomic_DNA"/>
</dbReference>
<dbReference type="Gene3D" id="3.40.630.30">
    <property type="match status" value="1"/>
</dbReference>
<accession>A0A345ZTH2</accession>
<dbReference type="KEGG" id="ptaw:DW352_06620"/>
<keyword evidence="2" id="KW-0808">Transferase</keyword>
<dbReference type="Proteomes" id="UP000254889">
    <property type="component" value="Chromosome"/>
</dbReference>
<dbReference type="GO" id="GO:0016740">
    <property type="term" value="F:transferase activity"/>
    <property type="evidence" value="ECO:0007669"/>
    <property type="project" value="UniProtKB-KW"/>
</dbReference>
<dbReference type="InterPro" id="IPR038740">
    <property type="entry name" value="BioF2-like_GNAT_dom"/>
</dbReference>
<gene>
    <name evidence="2" type="ORF">DW352_06620</name>
</gene>